<dbReference type="InterPro" id="IPR045518">
    <property type="entry name" value="2EXR"/>
</dbReference>
<evidence type="ECO:0000259" key="1">
    <source>
        <dbReference type="Pfam" id="PF20150"/>
    </source>
</evidence>
<accession>A0A1L7WNN6</accession>
<evidence type="ECO:0000313" key="2">
    <source>
        <dbReference type="EMBL" id="CZR54386.1"/>
    </source>
</evidence>
<sequence>MITSPTSFPYFPKLPAELRLRIWEYASPPPRIVEIAWSSKVRSLVSLTRMPPILHTCHESRQAHIRKHQNLTFGESNQRIFVNFNTDTLFFGPGCKHLVPSGKSNPWVKQNRKVVSDITNSSVLKQNLALVAFDRGFLVAMEFQEYTVRQLGEILDVMVGISSLTLVLESDAGSPEEEEEKRRKGGEKLRFSGVKEVTERDPGPFSETEEHIKDISGRGADSDWLLHCGLESMFSSSPFRGACYFRLSLEPLELEENVGLWSKCCGTNQVSELPPELEGGMREAMFEFRWVNDSFTKHKRNSK</sequence>
<dbReference type="Pfam" id="PF20150">
    <property type="entry name" value="2EXR"/>
    <property type="match status" value="1"/>
</dbReference>
<protein>
    <recommendedName>
        <fullName evidence="1">2EXR domain-containing protein</fullName>
    </recommendedName>
</protein>
<dbReference type="Proteomes" id="UP000184330">
    <property type="component" value="Unassembled WGS sequence"/>
</dbReference>
<dbReference type="PANTHER" id="PTHR35910">
    <property type="entry name" value="2EXR DOMAIN-CONTAINING PROTEIN"/>
    <property type="match status" value="1"/>
</dbReference>
<organism evidence="2 3">
    <name type="scientific">Phialocephala subalpina</name>
    <dbReference type="NCBI Taxonomy" id="576137"/>
    <lineage>
        <taxon>Eukaryota</taxon>
        <taxon>Fungi</taxon>
        <taxon>Dikarya</taxon>
        <taxon>Ascomycota</taxon>
        <taxon>Pezizomycotina</taxon>
        <taxon>Leotiomycetes</taxon>
        <taxon>Helotiales</taxon>
        <taxon>Mollisiaceae</taxon>
        <taxon>Phialocephala</taxon>
        <taxon>Phialocephala fortinii species complex</taxon>
    </lineage>
</organism>
<evidence type="ECO:0000313" key="3">
    <source>
        <dbReference type="Proteomes" id="UP000184330"/>
    </source>
</evidence>
<reference evidence="2 3" key="1">
    <citation type="submission" date="2016-03" db="EMBL/GenBank/DDBJ databases">
        <authorList>
            <person name="Ploux O."/>
        </authorList>
    </citation>
    <scope>NUCLEOTIDE SEQUENCE [LARGE SCALE GENOMIC DNA]</scope>
    <source>
        <strain evidence="2 3">UAMH 11012</strain>
    </source>
</reference>
<proteinExistence type="predicted"/>
<dbReference type="PANTHER" id="PTHR35910:SF1">
    <property type="entry name" value="2EXR DOMAIN-CONTAINING PROTEIN"/>
    <property type="match status" value="1"/>
</dbReference>
<keyword evidence="3" id="KW-1185">Reference proteome</keyword>
<feature type="domain" description="2EXR" evidence="1">
    <location>
        <begin position="8"/>
        <end position="89"/>
    </location>
</feature>
<dbReference type="OrthoDB" id="3513892at2759"/>
<dbReference type="EMBL" id="FJOG01000005">
    <property type="protein sequence ID" value="CZR54386.1"/>
    <property type="molecule type" value="Genomic_DNA"/>
</dbReference>
<dbReference type="AlphaFoldDB" id="A0A1L7WNN6"/>
<name>A0A1L7WNN6_9HELO</name>
<gene>
    <name evidence="2" type="ORF">PAC_04270</name>
</gene>